<reference evidence="1 2" key="1">
    <citation type="submission" date="2023-01" db="EMBL/GenBank/DDBJ databases">
        <title>Psychrosphaera sp. nov., isolated from marine algae.</title>
        <authorList>
            <person name="Bayburt H."/>
            <person name="Choi B.J."/>
            <person name="Kim J.M."/>
            <person name="Choi D.G."/>
            <person name="Jeon C.O."/>
        </authorList>
    </citation>
    <scope>NUCLEOTIDE SEQUENCE [LARGE SCALE GENOMIC DNA]</scope>
    <source>
        <strain evidence="1 2">G1-22</strain>
    </source>
</reference>
<comment type="caution">
    <text evidence="1">The sequence shown here is derived from an EMBL/GenBank/DDBJ whole genome shotgun (WGS) entry which is preliminary data.</text>
</comment>
<sequence>MSRPICWRFPSSGNHSTYSANWSLCSSALETCEFDGSKEVAFGVNGAFAYQYHTDGVYCAPSVFGDPCYGKRKYCWTRKDTSHLTPPEGPAGFFA</sequence>
<proteinExistence type="predicted"/>
<protein>
    <submittedName>
        <fullName evidence="1">Uncharacterized protein</fullName>
    </submittedName>
</protein>
<evidence type="ECO:0000313" key="2">
    <source>
        <dbReference type="Proteomes" id="UP001528411"/>
    </source>
</evidence>
<gene>
    <name evidence="1" type="ORF">PN838_11670</name>
</gene>
<evidence type="ECO:0000313" key="1">
    <source>
        <dbReference type="EMBL" id="MDC2889316.1"/>
    </source>
</evidence>
<dbReference type="EMBL" id="JAQOMS010000002">
    <property type="protein sequence ID" value="MDC2889316.1"/>
    <property type="molecule type" value="Genomic_DNA"/>
</dbReference>
<name>A0ABT5FD66_9GAMM</name>
<accession>A0ABT5FD66</accession>
<dbReference type="RefSeq" id="WP_272180773.1">
    <property type="nucleotide sequence ID" value="NZ_JAQOMS010000002.1"/>
</dbReference>
<organism evidence="1 2">
    <name type="scientific">Psychrosphaera algicola</name>
    <dbReference type="NCBI Taxonomy" id="3023714"/>
    <lineage>
        <taxon>Bacteria</taxon>
        <taxon>Pseudomonadati</taxon>
        <taxon>Pseudomonadota</taxon>
        <taxon>Gammaproteobacteria</taxon>
        <taxon>Alteromonadales</taxon>
        <taxon>Pseudoalteromonadaceae</taxon>
        <taxon>Psychrosphaera</taxon>
    </lineage>
</organism>
<keyword evidence="2" id="KW-1185">Reference proteome</keyword>
<dbReference type="Proteomes" id="UP001528411">
    <property type="component" value="Unassembled WGS sequence"/>
</dbReference>